<reference evidence="2 4" key="2">
    <citation type="journal article" date="2019" name="Nat. Med.">
        <title>A library of human gut bacterial isolates paired with longitudinal multiomics data enables mechanistic microbiome research.</title>
        <authorList>
            <person name="Poyet M."/>
            <person name="Groussin M."/>
            <person name="Gibbons S.M."/>
            <person name="Avila-Pacheco J."/>
            <person name="Jiang X."/>
            <person name="Kearney S.M."/>
            <person name="Perrotta A.R."/>
            <person name="Berdy B."/>
            <person name="Zhao S."/>
            <person name="Lieberman T.D."/>
            <person name="Swanson P.K."/>
            <person name="Smith M."/>
            <person name="Roesemann S."/>
            <person name="Alexander J.E."/>
            <person name="Rich S.A."/>
            <person name="Livny J."/>
            <person name="Vlamakis H."/>
            <person name="Clish C."/>
            <person name="Bullock K."/>
            <person name="Deik A."/>
            <person name="Scott J."/>
            <person name="Pierce K.A."/>
            <person name="Xavier R.J."/>
            <person name="Alm E.J."/>
        </authorList>
    </citation>
    <scope>NUCLEOTIDE SEQUENCE [LARGE SCALE GENOMIC DNA]</scope>
    <source>
        <strain evidence="2 4">BIOML-A42</strain>
    </source>
</reference>
<protein>
    <submittedName>
        <fullName evidence="1">Uncharacterized protein</fullName>
    </submittedName>
</protein>
<evidence type="ECO:0000313" key="1">
    <source>
        <dbReference type="EMBL" id="CUP06937.1"/>
    </source>
</evidence>
<reference evidence="1 3" key="1">
    <citation type="submission" date="2015-09" db="EMBL/GenBank/DDBJ databases">
        <authorList>
            <consortium name="Pathogen Informatics"/>
        </authorList>
    </citation>
    <scope>NUCLEOTIDE SEQUENCE [LARGE SCALE GENOMIC DNA]</scope>
    <source>
        <strain evidence="1 3">2789STDY5834847</strain>
    </source>
</reference>
<dbReference type="EMBL" id="CZAF01000007">
    <property type="protein sequence ID" value="CUP06937.1"/>
    <property type="molecule type" value="Genomic_DNA"/>
</dbReference>
<name>A0A174KA00_BACUN</name>
<evidence type="ECO:0000313" key="2">
    <source>
        <dbReference type="EMBL" id="KAB4093651.1"/>
    </source>
</evidence>
<sequence length="85" mass="9673">MPRYFLTNNEHKKTTLTLHSEGQTAVSIEKNTAHSRNPLLDKLEIIAEAIGGLLEGKSSFSQSELRSLAHIRQMTRMHKTKSREQ</sequence>
<gene>
    <name evidence="1" type="ORF">ERS852462_02488</name>
    <name evidence="2" type="ORF">GAQ56_06080</name>
</gene>
<dbReference type="Proteomes" id="UP000432488">
    <property type="component" value="Unassembled WGS sequence"/>
</dbReference>
<evidence type="ECO:0000313" key="3">
    <source>
        <dbReference type="Proteomes" id="UP000095614"/>
    </source>
</evidence>
<dbReference type="AlphaFoldDB" id="A0A174KA00"/>
<dbReference type="EMBL" id="WCUV01000004">
    <property type="protein sequence ID" value="KAB4093651.1"/>
    <property type="molecule type" value="Genomic_DNA"/>
</dbReference>
<proteinExistence type="predicted"/>
<evidence type="ECO:0000313" key="4">
    <source>
        <dbReference type="Proteomes" id="UP000432488"/>
    </source>
</evidence>
<dbReference type="OrthoDB" id="9994916at2"/>
<accession>A0A174KA00</accession>
<organism evidence="1 3">
    <name type="scientific">Bacteroides uniformis</name>
    <dbReference type="NCBI Taxonomy" id="820"/>
    <lineage>
        <taxon>Bacteria</taxon>
        <taxon>Pseudomonadati</taxon>
        <taxon>Bacteroidota</taxon>
        <taxon>Bacteroidia</taxon>
        <taxon>Bacteroidales</taxon>
        <taxon>Bacteroidaceae</taxon>
        <taxon>Bacteroides</taxon>
    </lineage>
</organism>
<dbReference type="Proteomes" id="UP000095614">
    <property type="component" value="Unassembled WGS sequence"/>
</dbReference>